<dbReference type="PANTHER" id="PTHR30344">
    <property type="entry name" value="6-PHOSPHOGLUCONOLACTONASE-RELATED"/>
    <property type="match status" value="1"/>
</dbReference>
<dbReference type="GO" id="GO:0017057">
    <property type="term" value="F:6-phosphogluconolactonase activity"/>
    <property type="evidence" value="ECO:0007669"/>
    <property type="project" value="TreeGrafter"/>
</dbReference>
<organism evidence="3 4">
    <name type="scientific">Hirsutella minnesotensis 3608</name>
    <dbReference type="NCBI Taxonomy" id="1043627"/>
    <lineage>
        <taxon>Eukaryota</taxon>
        <taxon>Fungi</taxon>
        <taxon>Dikarya</taxon>
        <taxon>Ascomycota</taxon>
        <taxon>Pezizomycotina</taxon>
        <taxon>Sordariomycetes</taxon>
        <taxon>Hypocreomycetidae</taxon>
        <taxon>Hypocreales</taxon>
        <taxon>Ophiocordycipitaceae</taxon>
        <taxon>Hirsutella</taxon>
    </lineage>
</organism>
<keyword evidence="4" id="KW-1185">Reference proteome</keyword>
<protein>
    <recommendedName>
        <fullName evidence="5">6-phosphogluconolactonase</fullName>
    </recommendedName>
</protein>
<proteinExistence type="inferred from homology"/>
<sequence length="421" mass="43529">MKLQLLARSLLATAALAVPHGSSSLPARRDDGGSITRILLSGPGGVMLATVAANGTGIDIRARHNATAGTDPSWVVFRAPDAVFAVDENGAELSALKVDLQAFSIAPASKFAGSPGIVHLALARDGKRLLGAAYGNGSVDAWDVENPAAVKKLAHVALTGKPGPNKERQAASHPHQVVLDSAGRYAAVPDLGYDAVHIIDAGDDAFKVVNSVAVEPAGCGPRHAVFYPPTPANATHLIVLCEIANLINVYSVLRDADAGAKGLDLRLVQSVSSFGPGVPHPKAAAGEIALGPGGKDVYVSNRLTEDKVDHIAHFRVGNNGTAACDPKKGDAKKGKTRRRRSAAAGFGLQFVGQQPCQGTNPRMFSLTADGALVFVANGKGEAGISGLERNKDTGVLGPAPLWSIPMTTFGENGPQYVQQIQ</sequence>
<dbReference type="PANTHER" id="PTHR30344:SF1">
    <property type="entry name" value="6-PHOSPHOGLUCONOLACTONASE"/>
    <property type="match status" value="1"/>
</dbReference>
<evidence type="ECO:0000313" key="4">
    <source>
        <dbReference type="Proteomes" id="UP000054481"/>
    </source>
</evidence>
<comment type="similarity">
    <text evidence="1">Belongs to the cycloisomerase 2 family.</text>
</comment>
<dbReference type="InterPro" id="IPR050282">
    <property type="entry name" value="Cycloisomerase_2"/>
</dbReference>
<dbReference type="SUPFAM" id="SSF51004">
    <property type="entry name" value="C-terminal (heme d1) domain of cytochrome cd1-nitrite reductase"/>
    <property type="match status" value="1"/>
</dbReference>
<reference evidence="3 4" key="1">
    <citation type="journal article" date="2014" name="Genome Biol. Evol.">
        <title>Comparative genomics and transcriptomics analyses reveal divergent lifestyle features of nematode endoparasitic fungus Hirsutella minnesotensis.</title>
        <authorList>
            <person name="Lai Y."/>
            <person name="Liu K."/>
            <person name="Zhang X."/>
            <person name="Zhang X."/>
            <person name="Li K."/>
            <person name="Wang N."/>
            <person name="Shu C."/>
            <person name="Wu Y."/>
            <person name="Wang C."/>
            <person name="Bushley K.E."/>
            <person name="Xiang M."/>
            <person name="Liu X."/>
        </authorList>
    </citation>
    <scope>NUCLEOTIDE SEQUENCE [LARGE SCALE GENOMIC DNA]</scope>
    <source>
        <strain evidence="3 4">3608</strain>
    </source>
</reference>
<dbReference type="InterPro" id="IPR015943">
    <property type="entry name" value="WD40/YVTN_repeat-like_dom_sf"/>
</dbReference>
<dbReference type="EMBL" id="KQ030553">
    <property type="protein sequence ID" value="KJZ72080.1"/>
    <property type="molecule type" value="Genomic_DNA"/>
</dbReference>
<dbReference type="Gene3D" id="2.130.10.10">
    <property type="entry name" value="YVTN repeat-like/Quinoprotein amine dehydrogenase"/>
    <property type="match status" value="1"/>
</dbReference>
<keyword evidence="2" id="KW-0732">Signal</keyword>
<evidence type="ECO:0000256" key="1">
    <source>
        <dbReference type="ARBA" id="ARBA00005564"/>
    </source>
</evidence>
<evidence type="ECO:0000313" key="3">
    <source>
        <dbReference type="EMBL" id="KJZ72080.1"/>
    </source>
</evidence>
<evidence type="ECO:0000256" key="2">
    <source>
        <dbReference type="SAM" id="SignalP"/>
    </source>
</evidence>
<feature type="signal peptide" evidence="2">
    <location>
        <begin position="1"/>
        <end position="17"/>
    </location>
</feature>
<dbReference type="Proteomes" id="UP000054481">
    <property type="component" value="Unassembled WGS sequence"/>
</dbReference>
<gene>
    <name evidence="3" type="ORF">HIM_08535</name>
</gene>
<dbReference type="Pfam" id="PF10282">
    <property type="entry name" value="Lactonase"/>
    <property type="match status" value="2"/>
</dbReference>
<dbReference type="AlphaFoldDB" id="A0A0F7ZMI2"/>
<feature type="chain" id="PRO_5002525846" description="6-phosphogluconolactonase" evidence="2">
    <location>
        <begin position="18"/>
        <end position="421"/>
    </location>
</feature>
<evidence type="ECO:0008006" key="5">
    <source>
        <dbReference type="Google" id="ProtNLM"/>
    </source>
</evidence>
<dbReference type="InterPro" id="IPR011048">
    <property type="entry name" value="Haem_d1_sf"/>
</dbReference>
<name>A0A0F7ZMI2_9HYPO</name>
<dbReference type="OrthoDB" id="9972196at2759"/>
<dbReference type="InterPro" id="IPR019405">
    <property type="entry name" value="Lactonase_7-beta_prop"/>
</dbReference>
<accession>A0A0F7ZMI2</accession>